<dbReference type="STRING" id="913024.SAMN05421741_12224"/>
<organism evidence="1 2">
    <name type="scientific">Paenimyroides ummariense</name>
    <dbReference type="NCBI Taxonomy" id="913024"/>
    <lineage>
        <taxon>Bacteria</taxon>
        <taxon>Pseudomonadati</taxon>
        <taxon>Bacteroidota</taxon>
        <taxon>Flavobacteriia</taxon>
        <taxon>Flavobacteriales</taxon>
        <taxon>Flavobacteriaceae</taxon>
        <taxon>Paenimyroides</taxon>
    </lineage>
</organism>
<dbReference type="AlphaFoldDB" id="A0A1I5ERY0"/>
<dbReference type="EMBL" id="FOVI01000022">
    <property type="protein sequence ID" value="SFO14272.1"/>
    <property type="molecule type" value="Genomic_DNA"/>
</dbReference>
<proteinExistence type="predicted"/>
<dbReference type="RefSeq" id="WP_091525321.1">
    <property type="nucleotide sequence ID" value="NZ_FOVI01000022.1"/>
</dbReference>
<dbReference type="Proteomes" id="UP000199036">
    <property type="component" value="Unassembled WGS sequence"/>
</dbReference>
<dbReference type="OrthoDB" id="1438245at2"/>
<evidence type="ECO:0000313" key="1">
    <source>
        <dbReference type="EMBL" id="SFO14272.1"/>
    </source>
</evidence>
<evidence type="ECO:0000313" key="2">
    <source>
        <dbReference type="Proteomes" id="UP000199036"/>
    </source>
</evidence>
<protein>
    <submittedName>
        <fullName evidence="1">Uncharacterized protein</fullName>
    </submittedName>
</protein>
<accession>A0A1I5ERY0</accession>
<name>A0A1I5ERY0_9FLAO</name>
<keyword evidence="2" id="KW-1185">Reference proteome</keyword>
<reference evidence="2" key="1">
    <citation type="submission" date="2016-10" db="EMBL/GenBank/DDBJ databases">
        <authorList>
            <person name="Varghese N."/>
            <person name="Submissions S."/>
        </authorList>
    </citation>
    <scope>NUCLEOTIDE SEQUENCE [LARGE SCALE GENOMIC DNA]</scope>
    <source>
        <strain evidence="2">DS-12</strain>
    </source>
</reference>
<sequence>MKHLYTIILLLSTLFTWAQKKYESENIIWNGTTYPYRYHHMEQYFRYYPDKRPVPNIDTTIVNRNYIAAFEVKENKFYLNNMYINGRNPKTKDLSVLVELNKKDEPMFLSWVTGLFDIGLGNEKFLANDSLNPIYDNYIVFEVQKGNIGRTETFNYNQLKLFKDYQHKRFKQSTEYQKLMRRLIYNGMTEGEASLHIYQFILFYSKSNFLKKA</sequence>
<gene>
    <name evidence="1" type="ORF">SAMN05421741_12224</name>
</gene>